<dbReference type="CDD" id="cd03193">
    <property type="entry name" value="GST_C_Metaxin"/>
    <property type="match status" value="1"/>
</dbReference>
<dbReference type="GO" id="GO:0001401">
    <property type="term" value="C:SAM complex"/>
    <property type="evidence" value="ECO:0007669"/>
    <property type="project" value="InterPro"/>
</dbReference>
<dbReference type="OMA" id="YFQTRCL"/>
<dbReference type="AlphaFoldDB" id="A0A200R943"/>
<dbReference type="FunCoup" id="A0A200R943">
    <property type="interactions" value="2909"/>
</dbReference>
<evidence type="ECO:0000313" key="6">
    <source>
        <dbReference type="EMBL" id="OVA19221.1"/>
    </source>
</evidence>
<keyword evidence="2" id="KW-0496">Mitochondrion</keyword>
<sequence>MDEEKEKGLVLVARKACFGLPTACPSCLPVYIYLRFADVPFDVRFNSIHPDSDQIPYVESGDYVAYNNEKGGVIESLKEDGIVDLDSGLPSHTIPEWLSMKAMISSWLADAVMYELWVGSDRSSTNKIFFSDLPWPIGKILQFKQSHTAKQLLGITKVNTERRETEIYRRASIAYEALSTRLGEQTFFFENRPTSLDAIFLGHALFTLQALPESSLLRSKLLEHSNLVRYSENLKTKFLEAGSSSSSSMPKSPFDPSSSSTPRRGTQSNWSARPKSKPKKEKTEEEKTFRRRAKYFLATQAVAVLVFLSLFGPDVGDAEIDDADDDMSYDD</sequence>
<dbReference type="Pfam" id="PF17172">
    <property type="entry name" value="GST_N_4"/>
    <property type="match status" value="1"/>
</dbReference>
<dbReference type="InterPro" id="IPR017410">
    <property type="entry name" value="Metaxin1/3"/>
</dbReference>
<keyword evidence="2" id="KW-0472">Membrane</keyword>
<dbReference type="InterPro" id="IPR033468">
    <property type="entry name" value="Metaxin_GST"/>
</dbReference>
<comment type="caution">
    <text evidence="6">The sequence shown here is derived from an EMBL/GenBank/DDBJ whole genome shotgun (WGS) entry which is preliminary data.</text>
</comment>
<comment type="subcellular location">
    <subcellularLocation>
        <location evidence="2">Mitochondrion outer membrane</location>
    </subcellularLocation>
</comment>
<dbReference type="OrthoDB" id="5835136at2759"/>
<dbReference type="InterPro" id="IPR012336">
    <property type="entry name" value="Thioredoxin-like_fold"/>
</dbReference>
<evidence type="ECO:0000256" key="3">
    <source>
        <dbReference type="SAM" id="MobiDB-lite"/>
    </source>
</evidence>
<name>A0A200R943_MACCD</name>
<dbReference type="GO" id="GO:0007005">
    <property type="term" value="P:mitochondrion organization"/>
    <property type="evidence" value="ECO:0007669"/>
    <property type="project" value="InterPro"/>
</dbReference>
<gene>
    <name evidence="6" type="ORF">BVC80_521g6</name>
</gene>
<dbReference type="InterPro" id="IPR050931">
    <property type="entry name" value="Mito_Protein_Transport_Metaxin"/>
</dbReference>
<dbReference type="PANTHER" id="PTHR12289:SF41">
    <property type="entry name" value="FAILED AXON CONNECTIONS-RELATED"/>
    <property type="match status" value="1"/>
</dbReference>
<feature type="region of interest" description="Disordered" evidence="3">
    <location>
        <begin position="241"/>
        <end position="286"/>
    </location>
</feature>
<dbReference type="CDD" id="cd03054">
    <property type="entry name" value="GST_N_Metaxin"/>
    <property type="match status" value="1"/>
</dbReference>
<dbReference type="Pfam" id="PF17171">
    <property type="entry name" value="GST_C_6"/>
    <property type="match status" value="1"/>
</dbReference>
<keyword evidence="2" id="KW-1000">Mitochondrion outer membrane</keyword>
<dbReference type="PIRSF" id="PIRSF038150">
    <property type="entry name" value="Metaxin"/>
    <property type="match status" value="1"/>
</dbReference>
<evidence type="ECO:0000259" key="5">
    <source>
        <dbReference type="Pfam" id="PF17172"/>
    </source>
</evidence>
<dbReference type="Proteomes" id="UP000195402">
    <property type="component" value="Unassembled WGS sequence"/>
</dbReference>
<dbReference type="PANTHER" id="PTHR12289">
    <property type="entry name" value="METAXIN RELATED"/>
    <property type="match status" value="1"/>
</dbReference>
<feature type="compositionally biased region" description="Low complexity" evidence="3">
    <location>
        <begin position="243"/>
        <end position="262"/>
    </location>
</feature>
<evidence type="ECO:0000256" key="2">
    <source>
        <dbReference type="PIRNR" id="PIRNR038150"/>
    </source>
</evidence>
<protein>
    <recommendedName>
        <fullName evidence="2">Metaxin</fullName>
    </recommendedName>
</protein>
<comment type="function">
    <text evidence="2">Involved in transport of proteins into the mitochondrion.</text>
</comment>
<evidence type="ECO:0000313" key="7">
    <source>
        <dbReference type="Proteomes" id="UP000195402"/>
    </source>
</evidence>
<dbReference type="GO" id="GO:0006626">
    <property type="term" value="P:protein targeting to mitochondrion"/>
    <property type="evidence" value="ECO:0007669"/>
    <property type="project" value="TreeGrafter"/>
</dbReference>
<feature type="domain" description="Thioredoxin-like fold" evidence="5">
    <location>
        <begin position="25"/>
        <end position="120"/>
    </location>
</feature>
<feature type="domain" description="Metaxin glutathione S-transferase" evidence="4">
    <location>
        <begin position="173"/>
        <end position="233"/>
    </location>
</feature>
<proteinExistence type="inferred from homology"/>
<dbReference type="EMBL" id="MVGT01000213">
    <property type="protein sequence ID" value="OVA19221.1"/>
    <property type="molecule type" value="Genomic_DNA"/>
</dbReference>
<organism evidence="6 7">
    <name type="scientific">Macleaya cordata</name>
    <name type="common">Five-seeded plume-poppy</name>
    <name type="synonym">Bocconia cordata</name>
    <dbReference type="NCBI Taxonomy" id="56857"/>
    <lineage>
        <taxon>Eukaryota</taxon>
        <taxon>Viridiplantae</taxon>
        <taxon>Streptophyta</taxon>
        <taxon>Embryophyta</taxon>
        <taxon>Tracheophyta</taxon>
        <taxon>Spermatophyta</taxon>
        <taxon>Magnoliopsida</taxon>
        <taxon>Ranunculales</taxon>
        <taxon>Papaveraceae</taxon>
        <taxon>Papaveroideae</taxon>
        <taxon>Macleaya</taxon>
    </lineage>
</organism>
<evidence type="ECO:0000256" key="1">
    <source>
        <dbReference type="ARBA" id="ARBA00009170"/>
    </source>
</evidence>
<keyword evidence="7" id="KW-1185">Reference proteome</keyword>
<evidence type="ECO:0000259" key="4">
    <source>
        <dbReference type="Pfam" id="PF17171"/>
    </source>
</evidence>
<reference evidence="6 7" key="1">
    <citation type="journal article" date="2017" name="Mol. Plant">
        <title>The Genome of Medicinal Plant Macleaya cordata Provides New Insights into Benzylisoquinoline Alkaloids Metabolism.</title>
        <authorList>
            <person name="Liu X."/>
            <person name="Liu Y."/>
            <person name="Huang P."/>
            <person name="Ma Y."/>
            <person name="Qing Z."/>
            <person name="Tang Q."/>
            <person name="Cao H."/>
            <person name="Cheng P."/>
            <person name="Zheng Y."/>
            <person name="Yuan Z."/>
            <person name="Zhou Y."/>
            <person name="Liu J."/>
            <person name="Tang Z."/>
            <person name="Zhuo Y."/>
            <person name="Zhang Y."/>
            <person name="Yu L."/>
            <person name="Huang J."/>
            <person name="Yang P."/>
            <person name="Peng Q."/>
            <person name="Zhang J."/>
            <person name="Jiang W."/>
            <person name="Zhang Z."/>
            <person name="Lin K."/>
            <person name="Ro D.K."/>
            <person name="Chen X."/>
            <person name="Xiong X."/>
            <person name="Shang Y."/>
            <person name="Huang S."/>
            <person name="Zeng J."/>
        </authorList>
    </citation>
    <scope>NUCLEOTIDE SEQUENCE [LARGE SCALE GENOMIC DNA]</scope>
    <source>
        <strain evidence="7">cv. BLH2017</strain>
        <tissue evidence="6">Root</tissue>
    </source>
</reference>
<dbReference type="InParanoid" id="A0A200R943"/>
<dbReference type="STRING" id="56857.A0A200R943"/>
<accession>A0A200R943</accession>
<comment type="similarity">
    <text evidence="1 2">Belongs to the metaxin family.</text>
</comment>